<dbReference type="Proteomes" id="UP001303647">
    <property type="component" value="Unassembled WGS sequence"/>
</dbReference>
<proteinExistence type="predicted"/>
<gene>
    <name evidence="6" type="ORF">C7999DRAFT_33068</name>
</gene>
<reference evidence="6" key="2">
    <citation type="submission" date="2023-05" db="EMBL/GenBank/DDBJ databases">
        <authorList>
            <consortium name="Lawrence Berkeley National Laboratory"/>
            <person name="Steindorff A."/>
            <person name="Hensen N."/>
            <person name="Bonometti L."/>
            <person name="Westerberg I."/>
            <person name="Brannstrom I.O."/>
            <person name="Guillou S."/>
            <person name="Cros-Aarteil S."/>
            <person name="Calhoun S."/>
            <person name="Haridas S."/>
            <person name="Kuo A."/>
            <person name="Mondo S."/>
            <person name="Pangilinan J."/>
            <person name="Riley R."/>
            <person name="Labutti K."/>
            <person name="Andreopoulos B."/>
            <person name="Lipzen A."/>
            <person name="Chen C."/>
            <person name="Yanf M."/>
            <person name="Daum C."/>
            <person name="Ng V."/>
            <person name="Clum A."/>
            <person name="Ohm R."/>
            <person name="Martin F."/>
            <person name="Silar P."/>
            <person name="Natvig D."/>
            <person name="Lalanne C."/>
            <person name="Gautier V."/>
            <person name="Ament-Velasquez S.L."/>
            <person name="Kruys A."/>
            <person name="Hutchinson M.I."/>
            <person name="Powell A.J."/>
            <person name="Barry K."/>
            <person name="Miller A.N."/>
            <person name="Grigoriev I.V."/>
            <person name="Debuchy R."/>
            <person name="Gladieux P."/>
            <person name="Thoren M.H."/>
            <person name="Johannesson H."/>
        </authorList>
    </citation>
    <scope>NUCLEOTIDE SEQUENCE</scope>
    <source>
        <strain evidence="6">CBS 359.72</strain>
    </source>
</reference>
<dbReference type="AlphaFoldDB" id="A0AAN7CR80"/>
<evidence type="ECO:0000256" key="3">
    <source>
        <dbReference type="SAM" id="Phobius"/>
    </source>
</evidence>
<keyword evidence="7" id="KW-1185">Reference proteome</keyword>
<evidence type="ECO:0000313" key="6">
    <source>
        <dbReference type="EMBL" id="KAK4246546.1"/>
    </source>
</evidence>
<feature type="transmembrane region" description="Helical" evidence="3">
    <location>
        <begin position="151"/>
        <end position="174"/>
    </location>
</feature>
<dbReference type="PANTHER" id="PTHR40633">
    <property type="entry name" value="MATRIX PROTEIN, PUTATIVE (AFU_ORTHOLOGUE AFUA_8G05410)-RELATED"/>
    <property type="match status" value="1"/>
</dbReference>
<keyword evidence="3" id="KW-0472">Membrane</keyword>
<evidence type="ECO:0000259" key="5">
    <source>
        <dbReference type="Pfam" id="PF10342"/>
    </source>
</evidence>
<feature type="chain" id="PRO_5042938610" description="Yeast cell wall synthesis Kre9/Knh1-like N-terminal domain-containing protein" evidence="4">
    <location>
        <begin position="22"/>
        <end position="355"/>
    </location>
</feature>
<protein>
    <recommendedName>
        <fullName evidence="5">Yeast cell wall synthesis Kre9/Knh1-like N-terminal domain-containing protein</fullName>
    </recommendedName>
</protein>
<feature type="domain" description="Yeast cell wall synthesis Kre9/Knh1-like N-terminal" evidence="5">
    <location>
        <begin position="34"/>
        <end position="106"/>
    </location>
</feature>
<feature type="signal peptide" evidence="4">
    <location>
        <begin position="1"/>
        <end position="21"/>
    </location>
</feature>
<feature type="compositionally biased region" description="Low complexity" evidence="2">
    <location>
        <begin position="112"/>
        <end position="144"/>
    </location>
</feature>
<evidence type="ECO:0000256" key="4">
    <source>
        <dbReference type="SAM" id="SignalP"/>
    </source>
</evidence>
<dbReference type="InterPro" id="IPR052982">
    <property type="entry name" value="SRP1/TIP1-like"/>
</dbReference>
<dbReference type="PANTHER" id="PTHR40633:SF1">
    <property type="entry name" value="GPI ANCHORED SERINE-THREONINE RICH PROTEIN (AFU_ORTHOLOGUE AFUA_1G03630)"/>
    <property type="match status" value="1"/>
</dbReference>
<feature type="compositionally biased region" description="Polar residues" evidence="2">
    <location>
        <begin position="205"/>
        <end position="216"/>
    </location>
</feature>
<reference evidence="6" key="1">
    <citation type="journal article" date="2023" name="Mol. Phylogenet. Evol.">
        <title>Genome-scale phylogeny and comparative genomics of the fungal order Sordariales.</title>
        <authorList>
            <person name="Hensen N."/>
            <person name="Bonometti L."/>
            <person name="Westerberg I."/>
            <person name="Brannstrom I.O."/>
            <person name="Guillou S."/>
            <person name="Cros-Aarteil S."/>
            <person name="Calhoun S."/>
            <person name="Haridas S."/>
            <person name="Kuo A."/>
            <person name="Mondo S."/>
            <person name="Pangilinan J."/>
            <person name="Riley R."/>
            <person name="LaButti K."/>
            <person name="Andreopoulos B."/>
            <person name="Lipzen A."/>
            <person name="Chen C."/>
            <person name="Yan M."/>
            <person name="Daum C."/>
            <person name="Ng V."/>
            <person name="Clum A."/>
            <person name="Steindorff A."/>
            <person name="Ohm R.A."/>
            <person name="Martin F."/>
            <person name="Silar P."/>
            <person name="Natvig D.O."/>
            <person name="Lalanne C."/>
            <person name="Gautier V."/>
            <person name="Ament-Velasquez S.L."/>
            <person name="Kruys A."/>
            <person name="Hutchinson M.I."/>
            <person name="Powell A.J."/>
            <person name="Barry K."/>
            <person name="Miller A.N."/>
            <person name="Grigoriev I.V."/>
            <person name="Debuchy R."/>
            <person name="Gladieux P."/>
            <person name="Hiltunen Thoren M."/>
            <person name="Johannesson H."/>
        </authorList>
    </citation>
    <scope>NUCLEOTIDE SEQUENCE</scope>
    <source>
        <strain evidence="6">CBS 359.72</strain>
    </source>
</reference>
<evidence type="ECO:0000256" key="2">
    <source>
        <dbReference type="SAM" id="MobiDB-lite"/>
    </source>
</evidence>
<accession>A0AAN7CR80</accession>
<feature type="compositionally biased region" description="Gly residues" evidence="2">
    <location>
        <begin position="319"/>
        <end position="331"/>
    </location>
</feature>
<organism evidence="6 7">
    <name type="scientific">Corynascus novoguineensis</name>
    <dbReference type="NCBI Taxonomy" id="1126955"/>
    <lineage>
        <taxon>Eukaryota</taxon>
        <taxon>Fungi</taxon>
        <taxon>Dikarya</taxon>
        <taxon>Ascomycota</taxon>
        <taxon>Pezizomycotina</taxon>
        <taxon>Sordariomycetes</taxon>
        <taxon>Sordariomycetidae</taxon>
        <taxon>Sordariales</taxon>
        <taxon>Chaetomiaceae</taxon>
        <taxon>Corynascus</taxon>
    </lineage>
</organism>
<dbReference type="InterPro" id="IPR018466">
    <property type="entry name" value="Kre9/Knh1-like_N"/>
</dbReference>
<name>A0AAN7CR80_9PEZI</name>
<keyword evidence="3" id="KW-1133">Transmembrane helix</keyword>
<evidence type="ECO:0000313" key="7">
    <source>
        <dbReference type="Proteomes" id="UP001303647"/>
    </source>
</evidence>
<keyword evidence="3" id="KW-0812">Transmembrane</keyword>
<feature type="region of interest" description="Disordered" evidence="2">
    <location>
        <begin position="285"/>
        <end position="355"/>
    </location>
</feature>
<feature type="region of interest" description="Disordered" evidence="2">
    <location>
        <begin position="197"/>
        <end position="216"/>
    </location>
</feature>
<comment type="caution">
    <text evidence="6">The sequence shown here is derived from an EMBL/GenBank/DDBJ whole genome shotgun (WGS) entry which is preliminary data.</text>
</comment>
<dbReference type="Pfam" id="PF10342">
    <property type="entry name" value="Kre9_KNH"/>
    <property type="match status" value="1"/>
</dbReference>
<dbReference type="EMBL" id="MU857672">
    <property type="protein sequence ID" value="KAK4246546.1"/>
    <property type="molecule type" value="Genomic_DNA"/>
</dbReference>
<sequence length="355" mass="36756">MIAIVAWVLVALSFLSARALAAVDFVNTEFYIHEREPFTIRWTGNRGPVSLALMRGPDEDLSRVLDIVTDYAGDEYTWTPPASLRSGSYVIRLQDAGSTSYSPRFQYPAPPEESTATPSAESTSPLPSPSHSPSTTSSPDSSSVPVFSTPAIATAATLGGLLFLVLLGIVVYCVSRRRRRGREAVNNKAEYGAVAAEQEEGATRPGSSHWGSGVNQSRTAVGVGVGEDARMPMPMSMAVQPTGGGDGNAATAAAAATGHFGAGTGAGGDHYYAQQPLATPPFPPSSETATLAVGSSHGASPAHFSTTPEGGDSGKEGIYWGGVGLGQGQGWGRSELPARGPGETPELSAQGKYLQ</sequence>
<evidence type="ECO:0000256" key="1">
    <source>
        <dbReference type="ARBA" id="ARBA00022729"/>
    </source>
</evidence>
<feature type="region of interest" description="Disordered" evidence="2">
    <location>
        <begin position="101"/>
        <end position="144"/>
    </location>
</feature>
<keyword evidence="1 4" id="KW-0732">Signal</keyword>